<accession>A0ABW4YQX5</accession>
<keyword evidence="1" id="KW-0472">Membrane</keyword>
<dbReference type="EMBL" id="JBHUHO010000047">
    <property type="protein sequence ID" value="MFD2117889.1"/>
    <property type="molecule type" value="Genomic_DNA"/>
</dbReference>
<name>A0ABW4YQX5_9BACL</name>
<organism evidence="2 3">
    <name type="scientific">Paenibacillus yanchengensis</name>
    <dbReference type="NCBI Taxonomy" id="2035833"/>
    <lineage>
        <taxon>Bacteria</taxon>
        <taxon>Bacillati</taxon>
        <taxon>Bacillota</taxon>
        <taxon>Bacilli</taxon>
        <taxon>Bacillales</taxon>
        <taxon>Paenibacillaceae</taxon>
        <taxon>Paenibacillus</taxon>
    </lineage>
</organism>
<evidence type="ECO:0000313" key="2">
    <source>
        <dbReference type="EMBL" id="MFD2117889.1"/>
    </source>
</evidence>
<proteinExistence type="predicted"/>
<evidence type="ECO:0000256" key="1">
    <source>
        <dbReference type="SAM" id="Phobius"/>
    </source>
</evidence>
<gene>
    <name evidence="2" type="ORF">ACFSJH_19325</name>
</gene>
<reference evidence="3" key="1">
    <citation type="journal article" date="2019" name="Int. J. Syst. Evol. Microbiol.">
        <title>The Global Catalogue of Microorganisms (GCM) 10K type strain sequencing project: providing services to taxonomists for standard genome sequencing and annotation.</title>
        <authorList>
            <consortium name="The Broad Institute Genomics Platform"/>
            <consortium name="The Broad Institute Genome Sequencing Center for Infectious Disease"/>
            <person name="Wu L."/>
            <person name="Ma J."/>
        </authorList>
    </citation>
    <scope>NUCLEOTIDE SEQUENCE [LARGE SCALE GENOMIC DNA]</scope>
    <source>
        <strain evidence="3">GH52</strain>
    </source>
</reference>
<keyword evidence="3" id="KW-1185">Reference proteome</keyword>
<keyword evidence="1" id="KW-1133">Transmembrane helix</keyword>
<evidence type="ECO:0000313" key="3">
    <source>
        <dbReference type="Proteomes" id="UP001597362"/>
    </source>
</evidence>
<feature type="transmembrane region" description="Helical" evidence="1">
    <location>
        <begin position="7"/>
        <end position="26"/>
    </location>
</feature>
<protein>
    <submittedName>
        <fullName evidence="2">Uncharacterized protein</fullName>
    </submittedName>
</protein>
<sequence>MRERTQILVCSFLLIIVIVVASFWGYSRMEAHIARSNAETADVMEVLTYAPTLGDGSNVDDADYPYEVVDADKFDVKIPLDLAEQSIMSSSGNEITTLIELKGLDNGTTSGVIAFYQLADGEHEVIVSQTINTLGDVRQAVHELYTYQGTVDSYQIKEYDKYIILIEDSVTRKQIHMITDDDIFTVASPGILDLELLQLVANKIVID</sequence>
<dbReference type="Proteomes" id="UP001597362">
    <property type="component" value="Unassembled WGS sequence"/>
</dbReference>
<dbReference type="RefSeq" id="WP_377775258.1">
    <property type="nucleotide sequence ID" value="NZ_JBHUHO010000047.1"/>
</dbReference>
<comment type="caution">
    <text evidence="2">The sequence shown here is derived from an EMBL/GenBank/DDBJ whole genome shotgun (WGS) entry which is preliminary data.</text>
</comment>
<keyword evidence="1" id="KW-0812">Transmembrane</keyword>